<feature type="compositionally biased region" description="Basic and acidic residues" evidence="1">
    <location>
        <begin position="183"/>
        <end position="206"/>
    </location>
</feature>
<gene>
    <name evidence="2" type="ORF">TanjilG_01873</name>
</gene>
<name>A0A1J7HV16_LUPAN</name>
<proteinExistence type="predicted"/>
<evidence type="ECO:0000256" key="1">
    <source>
        <dbReference type="SAM" id="MobiDB-lite"/>
    </source>
</evidence>
<feature type="region of interest" description="Disordered" evidence="1">
    <location>
        <begin position="245"/>
        <end position="296"/>
    </location>
</feature>
<dbReference type="PANTHER" id="PTHR34194">
    <property type="entry name" value="F14J8.16 PROTEIN"/>
    <property type="match status" value="1"/>
</dbReference>
<dbReference type="Proteomes" id="UP000188354">
    <property type="component" value="Chromosome LG02"/>
</dbReference>
<dbReference type="AlphaFoldDB" id="A0A1J7HV16"/>
<evidence type="ECO:0000313" key="3">
    <source>
        <dbReference type="Proteomes" id="UP000188354"/>
    </source>
</evidence>
<organism evidence="2 3">
    <name type="scientific">Lupinus angustifolius</name>
    <name type="common">Narrow-leaved blue lupine</name>
    <dbReference type="NCBI Taxonomy" id="3871"/>
    <lineage>
        <taxon>Eukaryota</taxon>
        <taxon>Viridiplantae</taxon>
        <taxon>Streptophyta</taxon>
        <taxon>Embryophyta</taxon>
        <taxon>Tracheophyta</taxon>
        <taxon>Spermatophyta</taxon>
        <taxon>Magnoliopsida</taxon>
        <taxon>eudicotyledons</taxon>
        <taxon>Gunneridae</taxon>
        <taxon>Pentapetalae</taxon>
        <taxon>rosids</taxon>
        <taxon>fabids</taxon>
        <taxon>Fabales</taxon>
        <taxon>Fabaceae</taxon>
        <taxon>Papilionoideae</taxon>
        <taxon>50 kb inversion clade</taxon>
        <taxon>genistoids sensu lato</taxon>
        <taxon>core genistoids</taxon>
        <taxon>Genisteae</taxon>
        <taxon>Lupinus</taxon>
    </lineage>
</organism>
<dbReference type="PANTHER" id="PTHR34194:SF27">
    <property type="match status" value="1"/>
</dbReference>
<feature type="region of interest" description="Disordered" evidence="1">
    <location>
        <begin position="153"/>
        <end position="218"/>
    </location>
</feature>
<dbReference type="Gramene" id="OIW16634">
    <property type="protein sequence ID" value="OIW16634"/>
    <property type="gene ID" value="TanjilG_01873"/>
</dbReference>
<protein>
    <submittedName>
        <fullName evidence="2">Uncharacterized protein</fullName>
    </submittedName>
</protein>
<keyword evidence="3" id="KW-1185">Reference proteome</keyword>
<evidence type="ECO:0000313" key="2">
    <source>
        <dbReference type="EMBL" id="OIW16634.1"/>
    </source>
</evidence>
<feature type="compositionally biased region" description="Acidic residues" evidence="1">
    <location>
        <begin position="154"/>
        <end position="164"/>
    </location>
</feature>
<sequence>MSRNLKGCGCDDEISRAERRWRRRELNSCGSTSRTTAKSRGNKAVVIGNNVHMVEDEVDVENKIVLDTSVSLKDVDKDSHVDGSNIGANTSCENDNDISKDNCVDGSKIDANNDSDDYADPDYTMFLQNLREEGKSYVYSAIVGNQLVHIRYEQEEEENDDEEEKASTWRDETGNLGAAGSDSIRKQRGDSVDSQKNLETEKEPCNRRSHSGVSSVHKNNCNTELDIDVDEDYLTVLISGIKDYDDDSLENVGTGNLGTRETDSIREQSSSPVEPLQSPETERGPRDLRRRSKVSSVPKNNFNTGLDIDVDEDYQTFLSSYRACCNNESWVPVGHKLKGTSLSVRWNSRTSDKTFDTPFLQSDYDEDYLLFLNSNPIIDGEPLMGDRNITNVEGGSNSSDLDDLVLLEPNQIGENTPFIPSKMFDSSCLENETNQRQFPACDQSQFRRRLMEYLEKPYNQEEYNGYLTEVHRQRHKDRHFETRQGVVRSYPTYGFNKSYLQLYPGRSNIFSIYF</sequence>
<reference evidence="2 3" key="1">
    <citation type="journal article" date="2017" name="Plant Biotechnol. J.">
        <title>A comprehensive draft genome sequence for lupin (Lupinus angustifolius), an emerging health food: insights into plant-microbe interactions and legume evolution.</title>
        <authorList>
            <person name="Hane J.K."/>
            <person name="Ming Y."/>
            <person name="Kamphuis L.G."/>
            <person name="Nelson M.N."/>
            <person name="Garg G."/>
            <person name="Atkins C.A."/>
            <person name="Bayer P.E."/>
            <person name="Bravo A."/>
            <person name="Bringans S."/>
            <person name="Cannon S."/>
            <person name="Edwards D."/>
            <person name="Foley R."/>
            <person name="Gao L.L."/>
            <person name="Harrison M.J."/>
            <person name="Huang W."/>
            <person name="Hurgobin B."/>
            <person name="Li S."/>
            <person name="Liu C.W."/>
            <person name="McGrath A."/>
            <person name="Morahan G."/>
            <person name="Murray J."/>
            <person name="Weller J."/>
            <person name="Jian J."/>
            <person name="Singh K.B."/>
        </authorList>
    </citation>
    <scope>NUCLEOTIDE SEQUENCE [LARGE SCALE GENOMIC DNA]</scope>
    <source>
        <strain evidence="3">cv. Tanjil</strain>
        <tissue evidence="2">Whole plant</tissue>
    </source>
</reference>
<dbReference type="EMBL" id="CM007362">
    <property type="protein sequence ID" value="OIW16634.1"/>
    <property type="molecule type" value="Genomic_DNA"/>
</dbReference>
<dbReference type="OMA" id="DMPKRNT"/>
<accession>A0A1J7HV16</accession>